<evidence type="ECO:0000256" key="15">
    <source>
        <dbReference type="SAM" id="MobiDB-lite"/>
    </source>
</evidence>
<accession>A0AAV0S1X9</accession>
<keyword evidence="6 16" id="KW-0812">Transmembrane</keyword>
<feature type="region of interest" description="Disordered" evidence="15">
    <location>
        <begin position="211"/>
        <end position="234"/>
    </location>
</feature>
<dbReference type="AlphaFoldDB" id="A0AAV0S1X9"/>
<evidence type="ECO:0000256" key="3">
    <source>
        <dbReference type="ARBA" id="ARBA00004906"/>
    </source>
</evidence>
<evidence type="ECO:0000256" key="14">
    <source>
        <dbReference type="PROSITE-ProRule" id="PRU00175"/>
    </source>
</evidence>
<keyword evidence="5" id="KW-0808">Transferase</keyword>
<dbReference type="EMBL" id="CAMGYJ010000011">
    <property type="protein sequence ID" value="CAI0627169.1"/>
    <property type="molecule type" value="Genomic_DNA"/>
</dbReference>
<evidence type="ECO:0000256" key="2">
    <source>
        <dbReference type="ARBA" id="ARBA00004167"/>
    </source>
</evidence>
<evidence type="ECO:0000256" key="16">
    <source>
        <dbReference type="SAM" id="Phobius"/>
    </source>
</evidence>
<dbReference type="InterPro" id="IPR013083">
    <property type="entry name" value="Znf_RING/FYVE/PHD"/>
</dbReference>
<reference evidence="18" key="1">
    <citation type="submission" date="2022-08" db="EMBL/GenBank/DDBJ databases">
        <authorList>
            <person name="Gutierrez-Valencia J."/>
        </authorList>
    </citation>
    <scope>NUCLEOTIDE SEQUENCE</scope>
</reference>
<dbReference type="CDD" id="cd16461">
    <property type="entry name" value="RING-H2_EL5-like"/>
    <property type="match status" value="1"/>
</dbReference>
<dbReference type="GO" id="GO:0008270">
    <property type="term" value="F:zinc ion binding"/>
    <property type="evidence" value="ECO:0007669"/>
    <property type="project" value="UniProtKB-KW"/>
</dbReference>
<keyword evidence="11 16" id="KW-1133">Transmembrane helix</keyword>
<organism evidence="18 19">
    <name type="scientific">Linum tenue</name>
    <dbReference type="NCBI Taxonomy" id="586396"/>
    <lineage>
        <taxon>Eukaryota</taxon>
        <taxon>Viridiplantae</taxon>
        <taxon>Streptophyta</taxon>
        <taxon>Embryophyta</taxon>
        <taxon>Tracheophyta</taxon>
        <taxon>Spermatophyta</taxon>
        <taxon>Magnoliopsida</taxon>
        <taxon>eudicotyledons</taxon>
        <taxon>Gunneridae</taxon>
        <taxon>Pentapetalae</taxon>
        <taxon>rosids</taxon>
        <taxon>fabids</taxon>
        <taxon>Malpighiales</taxon>
        <taxon>Linaceae</taxon>
        <taxon>Linum</taxon>
    </lineage>
</organism>
<keyword evidence="8 14" id="KW-0863">Zinc-finger</keyword>
<evidence type="ECO:0000256" key="1">
    <source>
        <dbReference type="ARBA" id="ARBA00000900"/>
    </source>
</evidence>
<dbReference type="PANTHER" id="PTHR46913:SF19">
    <property type="entry name" value="RING-TYPE E3 UBIQUITIN TRANSFERASE"/>
    <property type="match status" value="1"/>
</dbReference>
<keyword evidence="7" id="KW-0479">Metal-binding</keyword>
<comment type="similarity">
    <text evidence="13">Belongs to the RING-type zinc finger family. ATL subfamily.</text>
</comment>
<dbReference type="EC" id="2.3.2.27" evidence="4"/>
<sequence length="353" mass="38024">MRHRKLFPSQTSNTTSLNCSGFCDPACPLNCYPLPDDVYALPPPPPADQGISPLVIVIVSILAAVFLLVSYYVIFGKSFLERRGFRRQLRGEEGESGGGGGGENDPNANVDEQPDVLLGRNQVHHPIWYISTVGLPQSLIDSIAVCKFDKGERLIEGTECSVCLSEFQDGDTLRLLPKCSHAFHLSCIDTWLRSHTNCPLCRAHIVADLESGRDNSDPEPGPTTAARAEADADVGGDSVRVGAAAAENDDGEADISTGGFEGYFGDSRKRVKKLRKSSSMDFLAANLAVCDEPTESVGSGTSSDSGSFRQPSCSSSIAQYLRKSPVSMKRSNSCGGRFFLTRINRSQSLILPL</sequence>
<feature type="transmembrane region" description="Helical" evidence="16">
    <location>
        <begin position="51"/>
        <end position="74"/>
    </location>
</feature>
<dbReference type="GO" id="GO:0016567">
    <property type="term" value="P:protein ubiquitination"/>
    <property type="evidence" value="ECO:0007669"/>
    <property type="project" value="InterPro"/>
</dbReference>
<dbReference type="PROSITE" id="PS50089">
    <property type="entry name" value="ZF_RING_2"/>
    <property type="match status" value="1"/>
</dbReference>
<protein>
    <recommendedName>
        <fullName evidence="4">RING-type E3 ubiquitin transferase</fullName>
        <ecNumber evidence="4">2.3.2.27</ecNumber>
    </recommendedName>
</protein>
<dbReference type="Gene3D" id="3.30.40.10">
    <property type="entry name" value="Zinc/RING finger domain, C3HC4 (zinc finger)"/>
    <property type="match status" value="1"/>
</dbReference>
<keyword evidence="10" id="KW-0862">Zinc</keyword>
<dbReference type="SMART" id="SM01197">
    <property type="entry name" value="FANCL_C"/>
    <property type="match status" value="1"/>
</dbReference>
<dbReference type="SUPFAM" id="SSF57850">
    <property type="entry name" value="RING/U-box"/>
    <property type="match status" value="1"/>
</dbReference>
<dbReference type="PANTHER" id="PTHR46913">
    <property type="entry name" value="RING-H2 FINGER PROTEIN ATL16"/>
    <property type="match status" value="1"/>
</dbReference>
<evidence type="ECO:0000313" key="18">
    <source>
        <dbReference type="EMBL" id="CAI0627169.1"/>
    </source>
</evidence>
<comment type="caution">
    <text evidence="18">The sequence shown here is derived from an EMBL/GenBank/DDBJ whole genome shotgun (WGS) entry which is preliminary data.</text>
</comment>
<proteinExistence type="inferred from homology"/>
<dbReference type="SMART" id="SM00184">
    <property type="entry name" value="RING"/>
    <property type="match status" value="1"/>
</dbReference>
<dbReference type="FunFam" id="3.30.40.10:FF:000187">
    <property type="entry name" value="E3 ubiquitin-protein ligase ATL6"/>
    <property type="match status" value="1"/>
</dbReference>
<evidence type="ECO:0000256" key="6">
    <source>
        <dbReference type="ARBA" id="ARBA00022692"/>
    </source>
</evidence>
<comment type="subcellular location">
    <subcellularLocation>
        <location evidence="2">Membrane</location>
        <topology evidence="2">Single-pass membrane protein</topology>
    </subcellularLocation>
</comment>
<evidence type="ECO:0000256" key="13">
    <source>
        <dbReference type="ARBA" id="ARBA00024209"/>
    </source>
</evidence>
<evidence type="ECO:0000313" key="19">
    <source>
        <dbReference type="Proteomes" id="UP001154282"/>
    </source>
</evidence>
<evidence type="ECO:0000256" key="12">
    <source>
        <dbReference type="ARBA" id="ARBA00023136"/>
    </source>
</evidence>
<feature type="region of interest" description="Disordered" evidence="15">
    <location>
        <begin position="90"/>
        <end position="113"/>
    </location>
</feature>
<dbReference type="GO" id="GO:0016020">
    <property type="term" value="C:membrane"/>
    <property type="evidence" value="ECO:0007669"/>
    <property type="project" value="UniProtKB-SubCell"/>
</dbReference>
<evidence type="ECO:0000256" key="9">
    <source>
        <dbReference type="ARBA" id="ARBA00022786"/>
    </source>
</evidence>
<evidence type="ECO:0000256" key="8">
    <source>
        <dbReference type="ARBA" id="ARBA00022771"/>
    </source>
</evidence>
<comment type="pathway">
    <text evidence="3">Protein modification; protein ubiquitination.</text>
</comment>
<dbReference type="GO" id="GO:0061630">
    <property type="term" value="F:ubiquitin protein ligase activity"/>
    <property type="evidence" value="ECO:0007669"/>
    <property type="project" value="UniProtKB-EC"/>
</dbReference>
<evidence type="ECO:0000259" key="17">
    <source>
        <dbReference type="PROSITE" id="PS50089"/>
    </source>
</evidence>
<dbReference type="InterPro" id="IPR001841">
    <property type="entry name" value="Znf_RING"/>
</dbReference>
<evidence type="ECO:0000256" key="4">
    <source>
        <dbReference type="ARBA" id="ARBA00012483"/>
    </source>
</evidence>
<evidence type="ECO:0000256" key="11">
    <source>
        <dbReference type="ARBA" id="ARBA00022989"/>
    </source>
</evidence>
<keyword evidence="12 16" id="KW-0472">Membrane</keyword>
<gene>
    <name evidence="18" type="ORF">LITE_LOCUS51170</name>
</gene>
<dbReference type="InterPro" id="IPR044600">
    <property type="entry name" value="ATL1/ATL16-like"/>
</dbReference>
<evidence type="ECO:0000256" key="5">
    <source>
        <dbReference type="ARBA" id="ARBA00022679"/>
    </source>
</evidence>
<comment type="catalytic activity">
    <reaction evidence="1">
        <text>S-ubiquitinyl-[E2 ubiquitin-conjugating enzyme]-L-cysteine + [acceptor protein]-L-lysine = [E2 ubiquitin-conjugating enzyme]-L-cysteine + N(6)-ubiquitinyl-[acceptor protein]-L-lysine.</text>
        <dbReference type="EC" id="2.3.2.27"/>
    </reaction>
</comment>
<keyword evidence="19" id="KW-1185">Reference proteome</keyword>
<evidence type="ECO:0000256" key="7">
    <source>
        <dbReference type="ARBA" id="ARBA00022723"/>
    </source>
</evidence>
<feature type="domain" description="RING-type" evidence="17">
    <location>
        <begin position="160"/>
        <end position="202"/>
    </location>
</feature>
<dbReference type="Proteomes" id="UP001154282">
    <property type="component" value="Unassembled WGS sequence"/>
</dbReference>
<evidence type="ECO:0000256" key="10">
    <source>
        <dbReference type="ARBA" id="ARBA00022833"/>
    </source>
</evidence>
<dbReference type="Pfam" id="PF13639">
    <property type="entry name" value="zf-RING_2"/>
    <property type="match status" value="1"/>
</dbReference>
<keyword evidence="9" id="KW-0833">Ubl conjugation pathway</keyword>
<name>A0AAV0S1X9_9ROSI</name>